<reference evidence="3" key="1">
    <citation type="submission" date="2016-10" db="EMBL/GenBank/DDBJ databases">
        <authorList>
            <person name="Varghese N."/>
            <person name="Submissions S."/>
        </authorList>
    </citation>
    <scope>NUCLEOTIDE SEQUENCE [LARGE SCALE GENOMIC DNA]</scope>
    <source>
        <strain evidence="3">NRRL B-59562</strain>
    </source>
</reference>
<dbReference type="OrthoDB" id="6113047at2"/>
<dbReference type="RefSeq" id="WP_090229507.1">
    <property type="nucleotide sequence ID" value="NZ_FNNU01000004.1"/>
</dbReference>
<name>A0A1H3BLE6_9PSED</name>
<dbReference type="AlphaFoldDB" id="A0A1H3BLE6"/>
<proteinExistence type="predicted"/>
<organism evidence="2 3">
    <name type="scientific">Pseudomonas kuykendallii</name>
    <dbReference type="NCBI Taxonomy" id="1007099"/>
    <lineage>
        <taxon>Bacteria</taxon>
        <taxon>Pseudomonadati</taxon>
        <taxon>Pseudomonadota</taxon>
        <taxon>Gammaproteobacteria</taxon>
        <taxon>Pseudomonadales</taxon>
        <taxon>Pseudomonadaceae</taxon>
        <taxon>Pseudomonas</taxon>
    </lineage>
</organism>
<dbReference type="Gene3D" id="3.30.750.140">
    <property type="match status" value="1"/>
</dbReference>
<dbReference type="InterPro" id="IPR021136">
    <property type="entry name" value="Flagellar_hook_control-like_C"/>
</dbReference>
<dbReference type="InterPro" id="IPR038610">
    <property type="entry name" value="FliK-like_C_sf"/>
</dbReference>
<evidence type="ECO:0000313" key="3">
    <source>
        <dbReference type="Proteomes" id="UP000243778"/>
    </source>
</evidence>
<dbReference type="STRING" id="1007099.SAMN05216287_2890"/>
<evidence type="ECO:0000259" key="1">
    <source>
        <dbReference type="Pfam" id="PF02120"/>
    </source>
</evidence>
<evidence type="ECO:0000313" key="2">
    <source>
        <dbReference type="EMBL" id="SDX42783.1"/>
    </source>
</evidence>
<dbReference type="Pfam" id="PF02120">
    <property type="entry name" value="Flg_hook"/>
    <property type="match status" value="1"/>
</dbReference>
<feature type="domain" description="Flagellar hook-length control protein-like C-terminal" evidence="1">
    <location>
        <begin position="425"/>
        <end position="504"/>
    </location>
</feature>
<dbReference type="Proteomes" id="UP000243778">
    <property type="component" value="Unassembled WGS sequence"/>
</dbReference>
<accession>A0A1H3BLE6</accession>
<keyword evidence="3" id="KW-1185">Reference proteome</keyword>
<protein>
    <submittedName>
        <fullName evidence="2">Hook-length control protein FliK</fullName>
    </submittedName>
</protein>
<gene>
    <name evidence="2" type="ORF">SAMN05216287_2890</name>
</gene>
<sequence length="519" mass="54971">MTEISGPAAVSTVAPAVRPNATAGEVALKLLQPLEGLLLPGESADAEVLAVKQTSESFQALLRLTLESGRQTILATATNRPLELGSAFGVTALSETSLTAALQNAAKGAAGQPMIMLDLDELPPGTLLQGKVTASQPLPQTPGEPQAFKVIVTLLNTAQAGSKLVIETNLQLGLGSLLTAEVKGSQELNFLPLSGRLDQLELGQQLTNQAGRQGSLDNLTRALFNLSSQPDLPEALNASVDKLLASMPDIQELTDPKALAKALDASGLFLEAKLLQGQGGALPLDLKANLLRLISQLSPGLTPDSPQLGPNSGAMMAQALPAFVRNALGALGQAGARQQAMGFPLPSGLMQSLEDEDDLESLLKLAAAAVSRLQTHQLSSLAQSQVLPDGTHLTTWQLELPMRAQQNLVPLQIKLQKEELPSPKGRQEDGEKIWKVELAFDLAPLGPLQVQAQLIRGALSSQLWAEQARTAELIDHELGHLRERLVEAGLQVSELACRKGQPPRGPRTTLEQRWVDDTA</sequence>
<dbReference type="EMBL" id="FNNU01000004">
    <property type="protein sequence ID" value="SDX42783.1"/>
    <property type="molecule type" value="Genomic_DNA"/>
</dbReference>